<organism evidence="1 2">
    <name type="scientific">Enterococcus gallinarum</name>
    <dbReference type="NCBI Taxonomy" id="1353"/>
    <lineage>
        <taxon>Bacteria</taxon>
        <taxon>Bacillati</taxon>
        <taxon>Bacillota</taxon>
        <taxon>Bacilli</taxon>
        <taxon>Lactobacillales</taxon>
        <taxon>Enterococcaceae</taxon>
        <taxon>Enterococcus</taxon>
    </lineage>
</organism>
<dbReference type="EMBL" id="UFYW01000001">
    <property type="protein sequence ID" value="STD81997.1"/>
    <property type="molecule type" value="Genomic_DNA"/>
</dbReference>
<dbReference type="SUPFAM" id="SSF48452">
    <property type="entry name" value="TPR-like"/>
    <property type="match status" value="1"/>
</dbReference>
<dbReference type="Gene3D" id="1.25.40.10">
    <property type="entry name" value="Tetratricopeptide repeat domain"/>
    <property type="match status" value="1"/>
</dbReference>
<dbReference type="Proteomes" id="UP000254807">
    <property type="component" value="Unassembled WGS sequence"/>
</dbReference>
<name>A0A376GTW8_ENTGA</name>
<dbReference type="AlphaFoldDB" id="A0A376GTW8"/>
<evidence type="ECO:0000313" key="1">
    <source>
        <dbReference type="EMBL" id="STD81997.1"/>
    </source>
</evidence>
<dbReference type="InterPro" id="IPR011990">
    <property type="entry name" value="TPR-like_helical_dom_sf"/>
</dbReference>
<keyword evidence="2" id="KW-1185">Reference proteome</keyword>
<protein>
    <recommendedName>
        <fullName evidence="3">Tetratricopeptide repeat protein</fullName>
    </recommendedName>
</protein>
<dbReference type="RefSeq" id="WP_060813326.1">
    <property type="nucleotide sequence ID" value="NZ_JARPZP010000030.1"/>
</dbReference>
<sequence length="314" mass="36517">MGDTIQFPKPEDRLRHSAEKAYQAKDYLKAYHDYQKIYTEHSSFEINQSLVKCLQQLADFAKALEVADDFLDEYLQDPNGFVQIGHLLILDGQYLRARKWIRLAEEFPVISEAVSENLVKELDKVEEVQQILGLEDFLGKKQSLLAMDSSNQPVSGHTWHIFSQGLTKNQFVSLMTELLPQLTNPFLLPKLVEELVRLESSQQFELKDYMGNQRQIIPNQLSLLREVPVLSQMRQAVNERIGQENPTLAEGILEELNDHFALSYPFLPESQEIDRWVQSYIDEYQDLFSKSEPQIIDEEIQRKKTRLRKILGSF</sequence>
<accession>A0A376GTW8</accession>
<reference evidence="1 2" key="1">
    <citation type="submission" date="2018-06" db="EMBL/GenBank/DDBJ databases">
        <authorList>
            <consortium name="Pathogen Informatics"/>
            <person name="Doyle S."/>
        </authorList>
    </citation>
    <scope>NUCLEOTIDE SEQUENCE [LARGE SCALE GENOMIC DNA]</scope>
    <source>
        <strain evidence="1 2">NCTC12360</strain>
    </source>
</reference>
<dbReference type="OrthoDB" id="2183052at2"/>
<gene>
    <name evidence="1" type="ORF">NCTC12360_00416</name>
</gene>
<evidence type="ECO:0008006" key="3">
    <source>
        <dbReference type="Google" id="ProtNLM"/>
    </source>
</evidence>
<proteinExistence type="predicted"/>
<evidence type="ECO:0000313" key="2">
    <source>
        <dbReference type="Proteomes" id="UP000254807"/>
    </source>
</evidence>